<dbReference type="Proteomes" id="UP001208570">
    <property type="component" value="Unassembled WGS sequence"/>
</dbReference>
<dbReference type="AlphaFoldDB" id="A0AAD9IUE1"/>
<organism evidence="1 2">
    <name type="scientific">Paralvinella palmiformis</name>
    <dbReference type="NCBI Taxonomy" id="53620"/>
    <lineage>
        <taxon>Eukaryota</taxon>
        <taxon>Metazoa</taxon>
        <taxon>Spiralia</taxon>
        <taxon>Lophotrochozoa</taxon>
        <taxon>Annelida</taxon>
        <taxon>Polychaeta</taxon>
        <taxon>Sedentaria</taxon>
        <taxon>Canalipalpata</taxon>
        <taxon>Terebellida</taxon>
        <taxon>Terebelliformia</taxon>
        <taxon>Alvinellidae</taxon>
        <taxon>Paralvinella</taxon>
    </lineage>
</organism>
<accession>A0AAD9IUE1</accession>
<dbReference type="InterPro" id="IPR036734">
    <property type="entry name" value="Neur_chan_lig-bd_sf"/>
</dbReference>
<gene>
    <name evidence="1" type="ORF">LSH36_1153g00060</name>
</gene>
<dbReference type="GO" id="GO:0005230">
    <property type="term" value="F:extracellular ligand-gated monoatomic ion channel activity"/>
    <property type="evidence" value="ECO:0007669"/>
    <property type="project" value="InterPro"/>
</dbReference>
<evidence type="ECO:0000313" key="2">
    <source>
        <dbReference type="Proteomes" id="UP001208570"/>
    </source>
</evidence>
<dbReference type="SUPFAM" id="SSF63712">
    <property type="entry name" value="Nicotinic receptor ligand binding domain-like"/>
    <property type="match status" value="1"/>
</dbReference>
<dbReference type="Gene3D" id="2.70.170.10">
    <property type="entry name" value="Neurotransmitter-gated ion-channel ligand-binding domain"/>
    <property type="match status" value="1"/>
</dbReference>
<sequence length="104" mass="12141">MELDTRVRSKVASTGQVTVEIPTQLLVHCGRPRDSRANWECFLRFSSWTYDNDELDLQLVGEKRADMTNYDDRVWLIAGNTAWTANSTREHHKEIGYSIKILRR</sequence>
<proteinExistence type="predicted"/>
<keyword evidence="2" id="KW-1185">Reference proteome</keyword>
<dbReference type="EMBL" id="JAODUP010001153">
    <property type="protein sequence ID" value="KAK2141151.1"/>
    <property type="molecule type" value="Genomic_DNA"/>
</dbReference>
<dbReference type="GO" id="GO:0016020">
    <property type="term" value="C:membrane"/>
    <property type="evidence" value="ECO:0007669"/>
    <property type="project" value="InterPro"/>
</dbReference>
<reference evidence="1" key="1">
    <citation type="journal article" date="2023" name="Mol. Biol. Evol.">
        <title>Third-Generation Sequencing Reveals the Adaptive Role of the Epigenome in Three Deep-Sea Polychaetes.</title>
        <authorList>
            <person name="Perez M."/>
            <person name="Aroh O."/>
            <person name="Sun Y."/>
            <person name="Lan Y."/>
            <person name="Juniper S.K."/>
            <person name="Young C.R."/>
            <person name="Angers B."/>
            <person name="Qian P.Y."/>
        </authorList>
    </citation>
    <scope>NUCLEOTIDE SEQUENCE</scope>
    <source>
        <strain evidence="1">P08H-3</strain>
    </source>
</reference>
<evidence type="ECO:0000313" key="1">
    <source>
        <dbReference type="EMBL" id="KAK2141151.1"/>
    </source>
</evidence>
<name>A0AAD9IUE1_9ANNE</name>
<protein>
    <submittedName>
        <fullName evidence="1">Uncharacterized protein</fullName>
    </submittedName>
</protein>
<comment type="caution">
    <text evidence="1">The sequence shown here is derived from an EMBL/GenBank/DDBJ whole genome shotgun (WGS) entry which is preliminary data.</text>
</comment>